<organism evidence="3 4">
    <name type="scientific">Aquincola tertiaricarbonis</name>
    <dbReference type="NCBI Taxonomy" id="391953"/>
    <lineage>
        <taxon>Bacteria</taxon>
        <taxon>Pseudomonadati</taxon>
        <taxon>Pseudomonadota</taxon>
        <taxon>Betaproteobacteria</taxon>
        <taxon>Burkholderiales</taxon>
        <taxon>Sphaerotilaceae</taxon>
        <taxon>Aquincola</taxon>
    </lineage>
</organism>
<evidence type="ECO:0000313" key="4">
    <source>
        <dbReference type="Proteomes" id="UP001056201"/>
    </source>
</evidence>
<feature type="domain" description="Ice-binding protein C-terminal" evidence="2">
    <location>
        <begin position="168"/>
        <end position="191"/>
    </location>
</feature>
<protein>
    <submittedName>
        <fullName evidence="3">PEP-CTERM sorting domain-containing protein</fullName>
    </submittedName>
</protein>
<reference evidence="3" key="1">
    <citation type="submission" date="2022-05" db="EMBL/GenBank/DDBJ databases">
        <title>An RpoN-dependent PEP-CTERM gene is involved in floc formation of an Aquincola tertiaricarbonis strain.</title>
        <authorList>
            <person name="Qiu D."/>
            <person name="Xia M."/>
        </authorList>
    </citation>
    <scope>NUCLEOTIDE SEQUENCE</scope>
    <source>
        <strain evidence="3">RN12</strain>
    </source>
</reference>
<feature type="chain" id="PRO_5046564866" evidence="1">
    <location>
        <begin position="29"/>
        <end position="199"/>
    </location>
</feature>
<name>A0ABY4S128_AQUTE</name>
<evidence type="ECO:0000259" key="2">
    <source>
        <dbReference type="Pfam" id="PF07589"/>
    </source>
</evidence>
<dbReference type="Pfam" id="PF07589">
    <property type="entry name" value="PEP-CTERM"/>
    <property type="match status" value="1"/>
</dbReference>
<dbReference type="NCBIfam" id="TIGR02595">
    <property type="entry name" value="PEP_CTERM"/>
    <property type="match status" value="1"/>
</dbReference>
<feature type="signal peptide" evidence="1">
    <location>
        <begin position="1"/>
        <end position="28"/>
    </location>
</feature>
<proteinExistence type="predicted"/>
<accession>A0ABY4S128</accession>
<keyword evidence="4" id="KW-1185">Reference proteome</keyword>
<evidence type="ECO:0000256" key="1">
    <source>
        <dbReference type="SAM" id="SignalP"/>
    </source>
</evidence>
<evidence type="ECO:0000313" key="3">
    <source>
        <dbReference type="EMBL" id="URI06574.1"/>
    </source>
</evidence>
<gene>
    <name evidence="3" type="ORF">MW290_11745</name>
</gene>
<keyword evidence="1" id="KW-0732">Signal</keyword>
<sequence>MIVAIRGSWIMGAAAAGLVALTSAPALAATELVVNGGFERGSFDGWMPTGEPVFDEVLCAPGSGEIFAGSCSAFFGSSPVSSIAQTIAVGGAGLTYNLSFAFRADGIPDSSFTVMFGGQTLLSQSPPAAGGYQLYQYSGLTTGNTMTLSFSFNDPTSSMWLDAVSVTAVPEPTTLGLMAAGLVGLVAVSRRREAATRRT</sequence>
<dbReference type="Gene3D" id="2.60.120.260">
    <property type="entry name" value="Galactose-binding domain-like"/>
    <property type="match status" value="1"/>
</dbReference>
<dbReference type="InterPro" id="IPR013424">
    <property type="entry name" value="Ice-binding_C"/>
</dbReference>
<dbReference type="EMBL" id="CP097635">
    <property type="protein sequence ID" value="URI06574.1"/>
    <property type="molecule type" value="Genomic_DNA"/>
</dbReference>
<dbReference type="RefSeq" id="WP_250194836.1">
    <property type="nucleotide sequence ID" value="NZ_CP097635.1"/>
</dbReference>
<dbReference type="Proteomes" id="UP001056201">
    <property type="component" value="Chromosome 1"/>
</dbReference>